<evidence type="ECO:0000313" key="1">
    <source>
        <dbReference type="EMBL" id="KZS94304.1"/>
    </source>
</evidence>
<dbReference type="Proteomes" id="UP000076722">
    <property type="component" value="Unassembled WGS sequence"/>
</dbReference>
<evidence type="ECO:0000313" key="2">
    <source>
        <dbReference type="Proteomes" id="UP000076722"/>
    </source>
</evidence>
<sequence>MDQGGFRASDCNCASLMRTEELVESKILVIEWGQVTSLENGHVLSRILRALIPSRLLAH</sequence>
<proteinExistence type="predicted"/>
<reference evidence="1 2" key="1">
    <citation type="journal article" date="2016" name="Mol. Biol. Evol.">
        <title>Comparative Genomics of Early-Diverging Mushroom-Forming Fungi Provides Insights into the Origins of Lignocellulose Decay Capabilities.</title>
        <authorList>
            <person name="Nagy L.G."/>
            <person name="Riley R."/>
            <person name="Tritt A."/>
            <person name="Adam C."/>
            <person name="Daum C."/>
            <person name="Floudas D."/>
            <person name="Sun H."/>
            <person name="Yadav J.S."/>
            <person name="Pangilinan J."/>
            <person name="Larsson K.H."/>
            <person name="Matsuura K."/>
            <person name="Barry K."/>
            <person name="Labutti K."/>
            <person name="Kuo R."/>
            <person name="Ohm R.A."/>
            <person name="Bhattacharya S.S."/>
            <person name="Shirouzu T."/>
            <person name="Yoshinaga Y."/>
            <person name="Martin F.M."/>
            <person name="Grigoriev I.V."/>
            <person name="Hibbett D.S."/>
        </authorList>
    </citation>
    <scope>NUCLEOTIDE SEQUENCE [LARGE SCALE GENOMIC DNA]</scope>
    <source>
        <strain evidence="1 2">HHB9708</strain>
    </source>
</reference>
<gene>
    <name evidence="1" type="ORF">SISNIDRAFT_37030</name>
</gene>
<organism evidence="1 2">
    <name type="scientific">Sistotremastrum niveocremeum HHB9708</name>
    <dbReference type="NCBI Taxonomy" id="1314777"/>
    <lineage>
        <taxon>Eukaryota</taxon>
        <taxon>Fungi</taxon>
        <taxon>Dikarya</taxon>
        <taxon>Basidiomycota</taxon>
        <taxon>Agaricomycotina</taxon>
        <taxon>Agaricomycetes</taxon>
        <taxon>Sistotremastrales</taxon>
        <taxon>Sistotremastraceae</taxon>
        <taxon>Sertulicium</taxon>
        <taxon>Sertulicium niveocremeum</taxon>
    </lineage>
</organism>
<dbReference type="EMBL" id="KV419404">
    <property type="protein sequence ID" value="KZS94304.1"/>
    <property type="molecule type" value="Genomic_DNA"/>
</dbReference>
<dbReference type="AlphaFoldDB" id="A0A164VN44"/>
<keyword evidence="2" id="KW-1185">Reference proteome</keyword>
<name>A0A164VN44_9AGAM</name>
<protein>
    <submittedName>
        <fullName evidence="1">Uncharacterized protein</fullName>
    </submittedName>
</protein>
<accession>A0A164VN44</accession>